<feature type="transmembrane region" description="Helical" evidence="9">
    <location>
        <begin position="433"/>
        <end position="457"/>
    </location>
</feature>
<evidence type="ECO:0000259" key="12">
    <source>
        <dbReference type="Pfam" id="PF22599"/>
    </source>
</evidence>
<comment type="subunit">
    <text evidence="10">Forms a complex with SecD. Part of the essential Sec protein translocation apparatus which comprises SecA, SecYEG and auxiliary proteins SecDF. Other proteins may also be involved.</text>
</comment>
<dbReference type="InterPro" id="IPR005791">
    <property type="entry name" value="SecD"/>
</dbReference>
<feature type="domain" description="Protein export membrane protein SecD/SecF C-terminal" evidence="11">
    <location>
        <begin position="263"/>
        <end position="402"/>
    </location>
</feature>
<feature type="transmembrane region" description="Helical" evidence="9">
    <location>
        <begin position="336"/>
        <end position="358"/>
    </location>
</feature>
<feature type="domain" description="Protein export membrane protein SecD/SecF C-terminal" evidence="11">
    <location>
        <begin position="596"/>
        <end position="784"/>
    </location>
</feature>
<feature type="transmembrane region" description="Helical" evidence="9">
    <location>
        <begin position="732"/>
        <end position="750"/>
    </location>
</feature>
<sequence length="796" mass="86421">MKTKGRPWQFFVVAVLIVLFAFTAFFGVSTQYGDTTKIWIKGAQNIRFGIDIRGGVDVTFMPADGYDATDEQMDAAKAIVEQRLVNLNITDNEVYADYDKDRIIVRFPWKEDETEFNPESAIQEIGATARLTFREGNEVDSEGKPTGVTAENIILEGTDIKSATPGVDTNRESSTYGEYYVALELNESGKDKFAEATKRLSEESPKGTISIWMDDTMISYPQVQSAITDGHAQITLNGSDDETRQEAITLANQINSGSLPFALEAETYSTISPSLGANSLDAMVLAGVIAFVLVVLFMIFNYRLPGFIASIALLGQTAMTLAFVSGYFSVLNSFTLTLPGIAGIILAIGMGVDANVITAERIKEEIRRGKTIEGALRAGFDRGLTPIIDGNVTVIIVAVMLMGAFGPTDSFFAKLLRPIFFAFGPSTAGTIYSFGYTLLVGVLLNFVFGVISTRIMLKGISKLKCMRNPVLYGALRPGAEAKPKKEINIVGNRKKFFAFSSALLIVIVVFSLVFGVKMDIQFKGGAMLTYSYTGEMDMNSVKADVQEILGSSVTLQSGSSIASDSQTLTITLPGTETVETETVEALGEMLASNYPDNSFEQLSMNNVDPTIGGEFFAKSLVGIAAAAVLILIYISIRFKKLGGWRGATMAIVALLNDMIVIFGVFVILRIPLNGNFIAAMLTILGYSINDTVVIYDRIREDRSLSGSKHVDFAALVNSGINESLRRTINTTLSTLLALGSVCVISIVFGLDSIFTFAFPLMIGMVSGVYSSICIAGPLWVEWESRRKKTVKKKKAK</sequence>
<dbReference type="PANTHER" id="PTHR30081:SF1">
    <property type="entry name" value="PROTEIN TRANSLOCASE SUBUNIT SECD"/>
    <property type="match status" value="1"/>
</dbReference>
<feature type="transmembrane region" description="Helical" evidence="9">
    <location>
        <begin position="615"/>
        <end position="636"/>
    </location>
</feature>
<evidence type="ECO:0000313" key="14">
    <source>
        <dbReference type="Proteomes" id="UP001477672"/>
    </source>
</evidence>
<dbReference type="NCBIfam" id="TIGR00966">
    <property type="entry name" value="transloc_SecF"/>
    <property type="match status" value="1"/>
</dbReference>
<evidence type="ECO:0000256" key="7">
    <source>
        <dbReference type="ARBA" id="ARBA00023010"/>
    </source>
</evidence>
<keyword evidence="14" id="KW-1185">Reference proteome</keyword>
<dbReference type="InterPro" id="IPR005665">
    <property type="entry name" value="SecF_bac"/>
</dbReference>
<dbReference type="RefSeq" id="WP_349216250.1">
    <property type="nucleotide sequence ID" value="NZ_JBBMFA010000095.1"/>
</dbReference>
<evidence type="ECO:0000256" key="8">
    <source>
        <dbReference type="ARBA" id="ARBA00023136"/>
    </source>
</evidence>
<evidence type="ECO:0000259" key="11">
    <source>
        <dbReference type="Pfam" id="PF02355"/>
    </source>
</evidence>
<dbReference type="Pfam" id="PF22599">
    <property type="entry name" value="SecDF_P1_head"/>
    <property type="match status" value="1"/>
</dbReference>
<keyword evidence="7 9" id="KW-0811">Translocation</keyword>
<dbReference type="Proteomes" id="UP001477672">
    <property type="component" value="Unassembled WGS sequence"/>
</dbReference>
<comment type="function">
    <text evidence="9">Part of the Sec protein translocase complex. Interacts with the SecYEG preprotein conducting channel. SecDF uses the proton motive force (PMF) to complete protein translocation after the ATP-dependent function of SecA.</text>
</comment>
<feature type="transmembrane region" description="Helical" evidence="9">
    <location>
        <begin position="676"/>
        <end position="695"/>
    </location>
</feature>
<feature type="transmembrane region" description="Helical" evidence="9">
    <location>
        <begin position="307"/>
        <end position="330"/>
    </location>
</feature>
<reference evidence="13 14" key="1">
    <citation type="submission" date="2024-03" db="EMBL/GenBank/DDBJ databases">
        <title>Human intestinal bacterial collection.</title>
        <authorList>
            <person name="Pauvert C."/>
            <person name="Hitch T.C.A."/>
            <person name="Clavel T."/>
        </authorList>
    </citation>
    <scope>NUCLEOTIDE SEQUENCE [LARGE SCALE GENOMIC DNA]</scope>
    <source>
        <strain evidence="13 14">CLA-JM-H11</strain>
    </source>
</reference>
<dbReference type="Pfam" id="PF02355">
    <property type="entry name" value="SecD_SecF_C"/>
    <property type="match status" value="2"/>
</dbReference>
<dbReference type="InterPro" id="IPR055344">
    <property type="entry name" value="SecD_SecF_C_bact"/>
</dbReference>
<organism evidence="13 14">
    <name type="scientific">Ruthenibacterium intestinale</name>
    <dbReference type="NCBI Taxonomy" id="3133163"/>
    <lineage>
        <taxon>Bacteria</taxon>
        <taxon>Bacillati</taxon>
        <taxon>Bacillota</taxon>
        <taxon>Clostridia</taxon>
        <taxon>Eubacteriales</taxon>
        <taxon>Oscillospiraceae</taxon>
        <taxon>Ruthenibacterium</taxon>
    </lineage>
</organism>
<dbReference type="InterPro" id="IPR054384">
    <property type="entry name" value="SecDF_P1_head"/>
</dbReference>
<keyword evidence="4 9" id="KW-0812">Transmembrane</keyword>
<keyword evidence="2 9" id="KW-0813">Transport</keyword>
<dbReference type="NCBIfam" id="TIGR00916">
    <property type="entry name" value="2A0604s01"/>
    <property type="match status" value="1"/>
</dbReference>
<dbReference type="Gene3D" id="3.30.1360.200">
    <property type="match status" value="1"/>
</dbReference>
<evidence type="ECO:0000256" key="6">
    <source>
        <dbReference type="ARBA" id="ARBA00022989"/>
    </source>
</evidence>
<proteinExistence type="inferred from homology"/>
<feature type="transmembrane region" description="Helical" evidence="9">
    <location>
        <begin position="756"/>
        <end position="780"/>
    </location>
</feature>
<keyword evidence="3 9" id="KW-1003">Cell membrane</keyword>
<dbReference type="PRINTS" id="PR01755">
    <property type="entry name" value="SECFTRNLCASE"/>
</dbReference>
<evidence type="ECO:0000313" key="13">
    <source>
        <dbReference type="EMBL" id="MEQ2520705.1"/>
    </source>
</evidence>
<protein>
    <recommendedName>
        <fullName evidence="9 10">Multifunctional fusion protein</fullName>
    </recommendedName>
    <domain>
        <recommendedName>
            <fullName evidence="9">Protein translocase subunit SecD</fullName>
        </recommendedName>
    </domain>
    <domain>
        <recommendedName>
            <fullName evidence="10">Protein-export membrane protein SecF</fullName>
        </recommendedName>
    </domain>
</protein>
<comment type="subunit">
    <text evidence="9">Forms a complex with SecF. Part of the essential Sec protein translocation apparatus which comprises SecA, SecYEG and auxiliary proteins SecDF. Other proteins may also be involved.</text>
</comment>
<evidence type="ECO:0000256" key="5">
    <source>
        <dbReference type="ARBA" id="ARBA00022927"/>
    </source>
</evidence>
<dbReference type="InterPro" id="IPR022813">
    <property type="entry name" value="SecD/SecF_arch_bac"/>
</dbReference>
<evidence type="ECO:0000256" key="3">
    <source>
        <dbReference type="ARBA" id="ARBA00022475"/>
    </source>
</evidence>
<dbReference type="Gene3D" id="3.30.70.3400">
    <property type="match status" value="1"/>
</dbReference>
<dbReference type="InterPro" id="IPR048634">
    <property type="entry name" value="SecD_SecF_C"/>
</dbReference>
<comment type="subcellular location">
    <subcellularLocation>
        <location evidence="1 9">Cell membrane</location>
        <topology evidence="1 9">Multi-pass membrane protein</topology>
    </subcellularLocation>
</comment>
<keyword evidence="5 9" id="KW-0653">Protein transport</keyword>
<feature type="transmembrane region" description="Helical" evidence="9">
    <location>
        <begin position="648"/>
        <end position="670"/>
    </location>
</feature>
<name>A0ABV1GFT8_9FIRM</name>
<comment type="similarity">
    <text evidence="9">Belongs to the SecD/SecF family. SecD subfamily.</text>
</comment>
<dbReference type="HAMAP" id="MF_01463_B">
    <property type="entry name" value="SecD_B"/>
    <property type="match status" value="1"/>
</dbReference>
<comment type="caution">
    <text evidence="9">Lacks conserved residue(s) required for the propagation of feature annotation.</text>
</comment>
<feature type="domain" description="SecDF P1 head subdomain" evidence="12">
    <location>
        <begin position="142"/>
        <end position="260"/>
    </location>
</feature>
<dbReference type="EMBL" id="JBBMFA010000095">
    <property type="protein sequence ID" value="MEQ2520705.1"/>
    <property type="molecule type" value="Genomic_DNA"/>
</dbReference>
<feature type="transmembrane region" description="Helical" evidence="9">
    <location>
        <begin position="496"/>
        <end position="516"/>
    </location>
</feature>
<comment type="similarity">
    <text evidence="10">Belongs to the SecD/SecF family. SecF subfamily.</text>
</comment>
<dbReference type="PANTHER" id="PTHR30081">
    <property type="entry name" value="PROTEIN-EXPORT MEMBRANE PROTEIN SEC"/>
    <property type="match status" value="1"/>
</dbReference>
<feature type="transmembrane region" description="Helical" evidence="9">
    <location>
        <begin position="392"/>
        <end position="413"/>
    </location>
</feature>
<feature type="transmembrane region" description="Helical" evidence="9">
    <location>
        <begin position="282"/>
        <end position="300"/>
    </location>
</feature>
<accession>A0ABV1GFT8</accession>
<dbReference type="HAMAP" id="MF_01464_B">
    <property type="entry name" value="SecF_B"/>
    <property type="match status" value="1"/>
</dbReference>
<keyword evidence="8 9" id="KW-0472">Membrane</keyword>
<gene>
    <name evidence="10 13" type="primary">secF</name>
    <name evidence="9" type="synonym">secD</name>
    <name evidence="13" type="ORF">WMO24_09730</name>
</gene>
<dbReference type="Gene3D" id="1.20.1640.10">
    <property type="entry name" value="Multidrug efflux transporter AcrB transmembrane domain"/>
    <property type="match status" value="2"/>
</dbReference>
<evidence type="ECO:0000256" key="4">
    <source>
        <dbReference type="ARBA" id="ARBA00022692"/>
    </source>
</evidence>
<comment type="caution">
    <text evidence="13">The sequence shown here is derived from an EMBL/GenBank/DDBJ whole genome shotgun (WGS) entry which is preliminary data.</text>
</comment>
<evidence type="ECO:0000256" key="10">
    <source>
        <dbReference type="HAMAP-Rule" id="MF_01464"/>
    </source>
</evidence>
<dbReference type="InterPro" id="IPR022645">
    <property type="entry name" value="SecD/SecF_bac"/>
</dbReference>
<dbReference type="SUPFAM" id="SSF82866">
    <property type="entry name" value="Multidrug efflux transporter AcrB transmembrane domain"/>
    <property type="match status" value="2"/>
</dbReference>
<keyword evidence="6 9" id="KW-1133">Transmembrane helix</keyword>
<evidence type="ECO:0000256" key="1">
    <source>
        <dbReference type="ARBA" id="ARBA00004651"/>
    </source>
</evidence>
<evidence type="ECO:0000256" key="2">
    <source>
        <dbReference type="ARBA" id="ARBA00022448"/>
    </source>
</evidence>
<evidence type="ECO:0000256" key="9">
    <source>
        <dbReference type="HAMAP-Rule" id="MF_01463"/>
    </source>
</evidence>